<dbReference type="EMBL" id="JASPKY010000077">
    <property type="protein sequence ID" value="KAK9739215.1"/>
    <property type="molecule type" value="Genomic_DNA"/>
</dbReference>
<feature type="domain" description="Transposable element P transposase-like GTP-binding insertion" evidence="1">
    <location>
        <begin position="83"/>
        <end position="199"/>
    </location>
</feature>
<dbReference type="Pfam" id="PF21789">
    <property type="entry name" value="TNP-like_RNaseH_C"/>
    <property type="match status" value="1"/>
</dbReference>
<feature type="domain" description="Transposable element P transposase-like RNase H C-terminal" evidence="2">
    <location>
        <begin position="277"/>
        <end position="309"/>
    </location>
</feature>
<dbReference type="InterPro" id="IPR048366">
    <property type="entry name" value="TNP-like_GBD"/>
</dbReference>
<proteinExistence type="predicted"/>
<dbReference type="Pfam" id="PF21788">
    <property type="entry name" value="TNP-like_GBD"/>
    <property type="match status" value="1"/>
</dbReference>
<evidence type="ECO:0000313" key="4">
    <source>
        <dbReference type="Proteomes" id="UP001458880"/>
    </source>
</evidence>
<gene>
    <name evidence="3" type="ORF">QE152_g9189</name>
</gene>
<keyword evidence="4" id="KW-1185">Reference proteome</keyword>
<evidence type="ECO:0000259" key="1">
    <source>
        <dbReference type="Pfam" id="PF21788"/>
    </source>
</evidence>
<accession>A0AAW1LYM1</accession>
<organism evidence="3 4">
    <name type="scientific">Popillia japonica</name>
    <name type="common">Japanese beetle</name>
    <dbReference type="NCBI Taxonomy" id="7064"/>
    <lineage>
        <taxon>Eukaryota</taxon>
        <taxon>Metazoa</taxon>
        <taxon>Ecdysozoa</taxon>
        <taxon>Arthropoda</taxon>
        <taxon>Hexapoda</taxon>
        <taxon>Insecta</taxon>
        <taxon>Pterygota</taxon>
        <taxon>Neoptera</taxon>
        <taxon>Endopterygota</taxon>
        <taxon>Coleoptera</taxon>
        <taxon>Polyphaga</taxon>
        <taxon>Scarabaeiformia</taxon>
        <taxon>Scarabaeidae</taxon>
        <taxon>Rutelinae</taxon>
        <taxon>Popillia</taxon>
    </lineage>
</organism>
<evidence type="ECO:0000313" key="3">
    <source>
        <dbReference type="EMBL" id="KAK9739215.1"/>
    </source>
</evidence>
<protein>
    <recommendedName>
        <fullName evidence="5">Transposable element P transposase</fullName>
    </recommendedName>
</protein>
<evidence type="ECO:0000259" key="2">
    <source>
        <dbReference type="Pfam" id="PF21789"/>
    </source>
</evidence>
<name>A0AAW1LYM1_POPJA</name>
<reference evidence="3 4" key="1">
    <citation type="journal article" date="2024" name="BMC Genomics">
        <title>De novo assembly and annotation of Popillia japonica's genome with initial clues to its potential as an invasive pest.</title>
        <authorList>
            <person name="Cucini C."/>
            <person name="Boschi S."/>
            <person name="Funari R."/>
            <person name="Cardaioli E."/>
            <person name="Iannotti N."/>
            <person name="Marturano G."/>
            <person name="Paoli F."/>
            <person name="Bruttini M."/>
            <person name="Carapelli A."/>
            <person name="Frati F."/>
            <person name="Nardi F."/>
        </authorList>
    </citation>
    <scope>NUCLEOTIDE SEQUENCE [LARGE SCALE GENOMIC DNA]</scope>
    <source>
        <strain evidence="3">DMR45628</strain>
    </source>
</reference>
<dbReference type="AlphaFoldDB" id="A0AAW1LYM1"/>
<evidence type="ECO:0008006" key="5">
    <source>
        <dbReference type="Google" id="ProtNLM"/>
    </source>
</evidence>
<dbReference type="Proteomes" id="UP001458880">
    <property type="component" value="Unassembled WGS sequence"/>
</dbReference>
<dbReference type="InterPro" id="IPR048367">
    <property type="entry name" value="TNP-like_RNaseH_C"/>
</dbReference>
<comment type="caution">
    <text evidence="3">The sequence shown here is derived from an EMBL/GenBank/DDBJ whole genome shotgun (WGS) entry which is preliminary data.</text>
</comment>
<sequence length="527" mass="60446">MFCEGSTSSDQLAALIREIIRNVASCGLMPIATVCDQGASNRSAINKLLDETKRKYRQANKEHEIFGFEIDDMEIVPLFDYPHLLKCIRNNLLTKDLLYTYNNQEKRASWSHILKLYHWDEPTQYLNTFTKLTDYHVIPSKIKKMKVSCCTQVFSQRVGKLMQFLIDSGSTILPREATDTACLLLFFDKLFDSCNGSKASAVAGHEYRCRVTVRSPHHNFWKEAKEVIRCMRFQCNSTKKISKPPSINNWLHTISALQYLWTKIKNLGFSELVPRNLNQDAIENFFSCIRSHGIRNVNPTCTGFIYSFKTLMINNLLSNKSVSSNCEDDLSVGMLDNLRSLAESGEVVDKLPQTNITLQTKPLVTPNEVYLDAYISGYVPRKIFNKIGKCKICMSNLTTTEETALHGMIAARRYSHKSLLLPTTKFVEIFQKCCMAIAEKLPQLCLNNYIKEKIINHLLEVVSFKDIECEEHPDLSTLFANTVTVLMLFSWVKQINRILNGDVRFRYNPSGDMIKNIAYKKSVKRRK</sequence>